<evidence type="ECO:0000313" key="4">
    <source>
        <dbReference type="Ensembl" id="ENSHCOP00000007014.1"/>
    </source>
</evidence>
<dbReference type="PANTHER" id="PTHR27001:SF929">
    <property type="entry name" value="INTERLEUKIN 1 RECEPTOR-ASSOCIATED KINASE 1"/>
    <property type="match status" value="1"/>
</dbReference>
<dbReference type="GO" id="GO:0035162">
    <property type="term" value="P:embryonic hemopoiesis"/>
    <property type="evidence" value="ECO:0007669"/>
    <property type="project" value="Ensembl"/>
</dbReference>
<dbReference type="Proteomes" id="UP000264820">
    <property type="component" value="Unplaced"/>
</dbReference>
<reference evidence="4" key="1">
    <citation type="submission" date="2025-08" db="UniProtKB">
        <authorList>
            <consortium name="Ensembl"/>
        </authorList>
    </citation>
    <scope>IDENTIFICATION</scope>
</reference>
<sequence>MDPNTFLYNVPPFVILRFCEIMDTGCHRYGWRGLAARIVPSFTEVRMYERMEAGGRSPTKELLWCWAQQNPRVQDLLEVLQDMGHYRAMQLFQDQCYAVKGTVNAASNNKCELTGHVSPTNKRNIVAGTRDFNQEMRISEGCFSDVYLARIGGDMFAVKLFKQVNNVSWKKLWDVFRKEMEIHRLCRHPNILELLGCFSDETRYCLVYPYMSKGSLFHRLHHQNSGPPLSWQERLAVINGIAKALHHLHTAQPCAVICGNLSSSNILLDDAMQAKLSDFGLARLRPHSANRLSTITLGAGSHGNPAYLPEEYLRNGKLSAGLDVFSFGMVT</sequence>
<dbReference type="Ensembl" id="ENSHCOT00000002714.1">
    <property type="protein sequence ID" value="ENSHCOP00000007014.1"/>
    <property type="gene ID" value="ENSHCOG00000008939.1"/>
</dbReference>
<dbReference type="Gene3D" id="1.10.533.10">
    <property type="entry name" value="Death Domain, Fas"/>
    <property type="match status" value="1"/>
</dbReference>
<reference evidence="4" key="2">
    <citation type="submission" date="2025-09" db="UniProtKB">
        <authorList>
            <consortium name="Ensembl"/>
        </authorList>
    </citation>
    <scope>IDENTIFICATION</scope>
</reference>
<dbReference type="PANTHER" id="PTHR27001">
    <property type="entry name" value="OS01G0253100 PROTEIN"/>
    <property type="match status" value="1"/>
</dbReference>
<proteinExistence type="predicted"/>
<dbReference type="Gene3D" id="1.10.510.10">
    <property type="entry name" value="Transferase(Phosphotransferase) domain 1"/>
    <property type="match status" value="1"/>
</dbReference>
<accession>A0A3Q3DA59</accession>
<dbReference type="GO" id="GO:0005524">
    <property type="term" value="F:ATP binding"/>
    <property type="evidence" value="ECO:0007669"/>
    <property type="project" value="UniProtKB-KW"/>
</dbReference>
<dbReference type="Pfam" id="PF00069">
    <property type="entry name" value="Pkinase"/>
    <property type="match status" value="1"/>
</dbReference>
<feature type="domain" description="Protein kinase" evidence="3">
    <location>
        <begin position="132"/>
        <end position="331"/>
    </location>
</feature>
<organism evidence="4 5">
    <name type="scientific">Hippocampus comes</name>
    <name type="common">Tiger tail seahorse</name>
    <dbReference type="NCBI Taxonomy" id="109280"/>
    <lineage>
        <taxon>Eukaryota</taxon>
        <taxon>Metazoa</taxon>
        <taxon>Chordata</taxon>
        <taxon>Craniata</taxon>
        <taxon>Vertebrata</taxon>
        <taxon>Euteleostomi</taxon>
        <taxon>Actinopterygii</taxon>
        <taxon>Neopterygii</taxon>
        <taxon>Teleostei</taxon>
        <taxon>Neoteleostei</taxon>
        <taxon>Acanthomorphata</taxon>
        <taxon>Syngnathiaria</taxon>
        <taxon>Syngnathiformes</taxon>
        <taxon>Syngnathoidei</taxon>
        <taxon>Syngnathidae</taxon>
        <taxon>Hippocampus</taxon>
    </lineage>
</organism>
<evidence type="ECO:0000259" key="3">
    <source>
        <dbReference type="PROSITE" id="PS50011"/>
    </source>
</evidence>
<dbReference type="Pfam" id="PF00531">
    <property type="entry name" value="Death"/>
    <property type="match status" value="1"/>
</dbReference>
<dbReference type="PROSITE" id="PS50011">
    <property type="entry name" value="PROTEIN_KINASE_DOM"/>
    <property type="match status" value="1"/>
</dbReference>
<dbReference type="OMA" id="VNNVSWK"/>
<dbReference type="GO" id="GO:0004672">
    <property type="term" value="F:protein kinase activity"/>
    <property type="evidence" value="ECO:0007669"/>
    <property type="project" value="InterPro"/>
</dbReference>
<evidence type="ECO:0000313" key="5">
    <source>
        <dbReference type="Proteomes" id="UP000264820"/>
    </source>
</evidence>
<keyword evidence="1" id="KW-0547">Nucleotide-binding</keyword>
<dbReference type="GeneTree" id="ENSGT00940000161222"/>
<dbReference type="GO" id="GO:0007165">
    <property type="term" value="P:signal transduction"/>
    <property type="evidence" value="ECO:0007669"/>
    <property type="project" value="InterPro"/>
</dbReference>
<dbReference type="SUPFAM" id="SSF47986">
    <property type="entry name" value="DEATH domain"/>
    <property type="match status" value="1"/>
</dbReference>
<dbReference type="GO" id="GO:0005886">
    <property type="term" value="C:plasma membrane"/>
    <property type="evidence" value="ECO:0007669"/>
    <property type="project" value="TreeGrafter"/>
</dbReference>
<dbReference type="AlphaFoldDB" id="A0A3Q3DA59"/>
<protein>
    <submittedName>
        <fullName evidence="4">Interleukin-1 receptor-associated kinase 3</fullName>
    </submittedName>
</protein>
<dbReference type="InterPro" id="IPR000488">
    <property type="entry name" value="Death_dom"/>
</dbReference>
<dbReference type="SUPFAM" id="SSF56112">
    <property type="entry name" value="Protein kinase-like (PK-like)"/>
    <property type="match status" value="1"/>
</dbReference>
<evidence type="ECO:0000256" key="1">
    <source>
        <dbReference type="ARBA" id="ARBA00022741"/>
    </source>
</evidence>
<keyword evidence="5" id="KW-1185">Reference proteome</keyword>
<keyword evidence="2" id="KW-0067">ATP-binding</keyword>
<evidence type="ECO:0000256" key="2">
    <source>
        <dbReference type="ARBA" id="ARBA00022840"/>
    </source>
</evidence>
<dbReference type="InterPro" id="IPR000719">
    <property type="entry name" value="Prot_kinase_dom"/>
</dbReference>
<dbReference type="InterPro" id="IPR011009">
    <property type="entry name" value="Kinase-like_dom_sf"/>
</dbReference>
<dbReference type="InterPro" id="IPR011029">
    <property type="entry name" value="DEATH-like_dom_sf"/>
</dbReference>
<dbReference type="STRING" id="109280.ENSHCOP00000007014"/>
<name>A0A3Q3DA59_HIPCM</name>